<evidence type="ECO:0000313" key="2">
    <source>
        <dbReference type="Proteomes" id="UP001139477"/>
    </source>
</evidence>
<name>A0A9X2FZB4_9RHOB</name>
<protein>
    <recommendedName>
        <fullName evidence="3">Threonine transporter</fullName>
    </recommendedName>
</protein>
<dbReference type="RefSeq" id="WP_253333867.1">
    <property type="nucleotide sequence ID" value="NZ_JAMYXC010000236.1"/>
</dbReference>
<dbReference type="EMBL" id="JAMYXC010000236">
    <property type="protein sequence ID" value="MCP1169863.1"/>
    <property type="molecule type" value="Genomic_DNA"/>
</dbReference>
<dbReference type="Pfam" id="PF20288">
    <property type="entry name" value="MC2"/>
    <property type="match status" value="1"/>
</dbReference>
<keyword evidence="2" id="KW-1185">Reference proteome</keyword>
<accession>A0A9X2FZB4</accession>
<proteinExistence type="predicted"/>
<organism evidence="1 2">
    <name type="scientific">Limimaricola litoreus</name>
    <dbReference type="NCBI Taxonomy" id="2955316"/>
    <lineage>
        <taxon>Bacteria</taxon>
        <taxon>Pseudomonadati</taxon>
        <taxon>Pseudomonadota</taxon>
        <taxon>Alphaproteobacteria</taxon>
        <taxon>Rhodobacterales</taxon>
        <taxon>Paracoccaceae</taxon>
        <taxon>Limimaricola</taxon>
    </lineage>
</organism>
<gene>
    <name evidence="1" type="ORF">NHG85_15225</name>
</gene>
<dbReference type="InterPro" id="IPR046904">
    <property type="entry name" value="ABC-3C_MC2"/>
</dbReference>
<comment type="caution">
    <text evidence="1">The sequence shown here is derived from an EMBL/GenBank/DDBJ whole genome shotgun (WGS) entry which is preliminary data.</text>
</comment>
<evidence type="ECO:0008006" key="3">
    <source>
        <dbReference type="Google" id="ProtNLM"/>
    </source>
</evidence>
<reference evidence="1" key="1">
    <citation type="submission" date="2022-06" db="EMBL/GenBank/DDBJ databases">
        <title>Limimaricola sediminis sp. nov., isolated from an intertidal sediment.</title>
        <authorList>
            <person name="Shao X."/>
        </authorList>
    </citation>
    <scope>NUCLEOTIDE SEQUENCE</scope>
    <source>
        <strain evidence="1">ASW11-118</strain>
    </source>
</reference>
<dbReference type="AlphaFoldDB" id="A0A9X2FZB4"/>
<evidence type="ECO:0000313" key="1">
    <source>
        <dbReference type="EMBL" id="MCP1169863.1"/>
    </source>
</evidence>
<sequence>MSRSQQHSPFNSALETGVRTLSVLTASYPTAHDLSRLVQYDYLVVHSADANGPPSLHPPLPLRTNELLVRRKLLEAGLRLLISRSLASRILCEHGVLYRAEEAAGAFMDNLVAPYTASLRERADWVTETFDPLSQHELNQVIATLFSAWTIEFQPVEIGKQEEVF</sequence>
<dbReference type="Proteomes" id="UP001139477">
    <property type="component" value="Unassembled WGS sequence"/>
</dbReference>